<keyword evidence="1" id="KW-0472">Membrane</keyword>
<dbReference type="EMBL" id="RBKU01000001">
    <property type="protein sequence ID" value="RKR83004.1"/>
    <property type="molecule type" value="Genomic_DNA"/>
</dbReference>
<dbReference type="InterPro" id="IPR011727">
    <property type="entry name" value="CHP02117"/>
</dbReference>
<evidence type="ECO:0000256" key="1">
    <source>
        <dbReference type="SAM" id="Phobius"/>
    </source>
</evidence>
<sequence length="229" mass="25820">MFRVVLRRLLFIVLAFVGILGTYAILALLLPHIKVNRNFTETPNGVTIFVCSNGVHTDVAVPVNTTYIDWRKQFNPASFKAVDSSFQYIEIGWGDKAFFLNTPTWADLKFSTAINALFYLDSSAMHVTYDKFPPKVTPKFCQKIVISPQQYRQLIAYVQNSFNLHSGQVAVFPGRGYDVTDNFYEANGRYSFAKTCNVWTSGALKAAGIQQGLWSPFESGVMDGYKYTK</sequence>
<dbReference type="Pfam" id="PF09601">
    <property type="entry name" value="DUF2459"/>
    <property type="match status" value="1"/>
</dbReference>
<comment type="caution">
    <text evidence="2">The sequence shown here is derived from an EMBL/GenBank/DDBJ whole genome shotgun (WGS) entry which is preliminary data.</text>
</comment>
<protein>
    <submittedName>
        <fullName evidence="2">Uncharacterized protein (TIGR02117 family)</fullName>
    </submittedName>
</protein>
<evidence type="ECO:0000313" key="2">
    <source>
        <dbReference type="EMBL" id="RKR83004.1"/>
    </source>
</evidence>
<keyword evidence="1" id="KW-1133">Transmembrane helix</keyword>
<dbReference type="Proteomes" id="UP000268007">
    <property type="component" value="Unassembled WGS sequence"/>
</dbReference>
<dbReference type="OrthoDB" id="211174at2"/>
<proteinExistence type="predicted"/>
<reference evidence="2 3" key="1">
    <citation type="submission" date="2018-10" db="EMBL/GenBank/DDBJ databases">
        <title>Genomic Encyclopedia of Archaeal and Bacterial Type Strains, Phase II (KMG-II): from individual species to whole genera.</title>
        <authorList>
            <person name="Goeker M."/>
        </authorList>
    </citation>
    <scope>NUCLEOTIDE SEQUENCE [LARGE SCALE GENOMIC DNA]</scope>
    <source>
        <strain evidence="2 3">DSM 18602</strain>
    </source>
</reference>
<dbReference type="AlphaFoldDB" id="A0A495J3S6"/>
<accession>A0A495J3S6</accession>
<organism evidence="2 3">
    <name type="scientific">Mucilaginibacter gracilis</name>
    <dbReference type="NCBI Taxonomy" id="423350"/>
    <lineage>
        <taxon>Bacteria</taxon>
        <taxon>Pseudomonadati</taxon>
        <taxon>Bacteroidota</taxon>
        <taxon>Sphingobacteriia</taxon>
        <taxon>Sphingobacteriales</taxon>
        <taxon>Sphingobacteriaceae</taxon>
        <taxon>Mucilaginibacter</taxon>
    </lineage>
</organism>
<evidence type="ECO:0000313" key="3">
    <source>
        <dbReference type="Proteomes" id="UP000268007"/>
    </source>
</evidence>
<name>A0A495J3S6_9SPHI</name>
<dbReference type="RefSeq" id="WP_121198544.1">
    <property type="nucleotide sequence ID" value="NZ_RBKU01000001.1"/>
</dbReference>
<feature type="transmembrane region" description="Helical" evidence="1">
    <location>
        <begin position="9"/>
        <end position="30"/>
    </location>
</feature>
<gene>
    <name evidence="2" type="ORF">BDD43_3204</name>
</gene>
<keyword evidence="1" id="KW-0812">Transmembrane</keyword>
<keyword evidence="3" id="KW-1185">Reference proteome</keyword>
<dbReference type="NCBIfam" id="TIGR02117">
    <property type="entry name" value="chp_urease_rgn"/>
    <property type="match status" value="1"/>
</dbReference>